<dbReference type="InterPro" id="IPR018376">
    <property type="entry name" value="Enoyl-CoA_hyd/isom_CS"/>
</dbReference>
<comment type="similarity">
    <text evidence="1 3">Belongs to the enoyl-CoA hydratase/isomerase family.</text>
</comment>
<dbReference type="GO" id="GO:0016853">
    <property type="term" value="F:isomerase activity"/>
    <property type="evidence" value="ECO:0007669"/>
    <property type="project" value="UniProtKB-KW"/>
</dbReference>
<comment type="caution">
    <text evidence="4">The sequence shown here is derived from an EMBL/GenBank/DDBJ whole genome shotgun (WGS) entry which is preliminary data.</text>
</comment>
<dbReference type="SUPFAM" id="SSF52096">
    <property type="entry name" value="ClpP/crotonase"/>
    <property type="match status" value="1"/>
</dbReference>
<evidence type="ECO:0000256" key="1">
    <source>
        <dbReference type="ARBA" id="ARBA00005254"/>
    </source>
</evidence>
<name>A0A3A4P1T0_ABYX5</name>
<evidence type="ECO:0000256" key="3">
    <source>
        <dbReference type="RuleBase" id="RU003707"/>
    </source>
</evidence>
<dbReference type="InterPro" id="IPR001753">
    <property type="entry name" value="Enoyl-CoA_hydra/iso"/>
</dbReference>
<protein>
    <submittedName>
        <fullName evidence="4">Enoyl-CoA hydratase/isomerase family protein</fullName>
    </submittedName>
</protein>
<dbReference type="GO" id="GO:0006635">
    <property type="term" value="P:fatty acid beta-oxidation"/>
    <property type="evidence" value="ECO:0007669"/>
    <property type="project" value="TreeGrafter"/>
</dbReference>
<sequence>MSELIKINRNDEVCEVLLNRPQSFNAFNLEMIELLANRLIGIAMDDTVLAVIISGEGKAFCAGGDLKWALEQPSGRPAAFHELAARYHQAILEIRRMKKPVVAAINGVAAGGGFSLALACDFRVMAKSAIMRQAYTSAGLCIDGGGTFSLPRVVGVARAMEIMAFDKPISSEQALAWGLVNKAVDDGRVMEEARTMAHDLLKGSIHSFGWCKELIADSFNTPFEMQLERERAALSTCAAHPDGKEGLTAFAEKRKPVFNRR</sequence>
<reference evidence="4 5" key="1">
    <citation type="journal article" date="2017" name="ISME J.">
        <title>Energy and carbon metabolisms in a deep terrestrial subsurface fluid microbial community.</title>
        <authorList>
            <person name="Momper L."/>
            <person name="Jungbluth S.P."/>
            <person name="Lee M.D."/>
            <person name="Amend J.P."/>
        </authorList>
    </citation>
    <scope>NUCLEOTIDE SEQUENCE [LARGE SCALE GENOMIC DNA]</scope>
    <source>
        <strain evidence="4">SURF_5</strain>
    </source>
</reference>
<dbReference type="GO" id="GO:0016829">
    <property type="term" value="F:lyase activity"/>
    <property type="evidence" value="ECO:0007669"/>
    <property type="project" value="UniProtKB-KW"/>
</dbReference>
<dbReference type="Gene3D" id="3.90.226.10">
    <property type="entry name" value="2-enoyl-CoA Hydratase, Chain A, domain 1"/>
    <property type="match status" value="1"/>
</dbReference>
<evidence type="ECO:0000313" key="4">
    <source>
        <dbReference type="EMBL" id="RJP23300.1"/>
    </source>
</evidence>
<accession>A0A3A4P1T0</accession>
<dbReference type="InterPro" id="IPR029045">
    <property type="entry name" value="ClpP/crotonase-like_dom_sf"/>
</dbReference>
<keyword evidence="4" id="KW-0413">Isomerase</keyword>
<dbReference type="PANTHER" id="PTHR11941">
    <property type="entry name" value="ENOYL-COA HYDRATASE-RELATED"/>
    <property type="match status" value="1"/>
</dbReference>
<evidence type="ECO:0000256" key="2">
    <source>
        <dbReference type="ARBA" id="ARBA00023239"/>
    </source>
</evidence>
<dbReference type="Gene3D" id="1.10.12.10">
    <property type="entry name" value="Lyase 2-enoyl-coa Hydratase, Chain A, domain 2"/>
    <property type="match status" value="1"/>
</dbReference>
<dbReference type="EMBL" id="QZKU01000047">
    <property type="protein sequence ID" value="RJP23300.1"/>
    <property type="molecule type" value="Genomic_DNA"/>
</dbReference>
<keyword evidence="2" id="KW-0456">Lyase</keyword>
<dbReference type="CDD" id="cd06558">
    <property type="entry name" value="crotonase-like"/>
    <property type="match status" value="1"/>
</dbReference>
<dbReference type="PROSITE" id="PS00166">
    <property type="entry name" value="ENOYL_COA_HYDRATASE"/>
    <property type="match status" value="1"/>
</dbReference>
<proteinExistence type="inferred from homology"/>
<organism evidence="4 5">
    <name type="scientific">Abyssobacteria bacterium (strain SURF_5)</name>
    <dbReference type="NCBI Taxonomy" id="2093360"/>
    <lineage>
        <taxon>Bacteria</taxon>
        <taxon>Pseudomonadati</taxon>
        <taxon>Candidatus Hydrogenedentota</taxon>
        <taxon>Candidatus Abyssobacteria</taxon>
    </lineage>
</organism>
<dbReference type="Proteomes" id="UP000265882">
    <property type="component" value="Unassembled WGS sequence"/>
</dbReference>
<evidence type="ECO:0000313" key="5">
    <source>
        <dbReference type="Proteomes" id="UP000265882"/>
    </source>
</evidence>
<dbReference type="Pfam" id="PF00378">
    <property type="entry name" value="ECH_1"/>
    <property type="match status" value="1"/>
</dbReference>
<gene>
    <name evidence="4" type="ORF">C4520_06535</name>
</gene>
<dbReference type="InterPro" id="IPR014748">
    <property type="entry name" value="Enoyl-CoA_hydra_C"/>
</dbReference>
<dbReference type="PANTHER" id="PTHR11941:SF133">
    <property type="entry name" value="1,2-EPOXYPHENYLACETYL-COA ISOMERASE"/>
    <property type="match status" value="1"/>
</dbReference>
<dbReference type="AlphaFoldDB" id="A0A3A4P1T0"/>